<dbReference type="CDD" id="cd00067">
    <property type="entry name" value="GAL4"/>
    <property type="match status" value="1"/>
</dbReference>
<dbReference type="InterPro" id="IPR007219">
    <property type="entry name" value="XnlR_reg_dom"/>
</dbReference>
<evidence type="ECO:0000256" key="7">
    <source>
        <dbReference type="ARBA" id="ARBA00023159"/>
    </source>
</evidence>
<dbReference type="SMART" id="SM00066">
    <property type="entry name" value="GAL4"/>
    <property type="match status" value="1"/>
</dbReference>
<dbReference type="PANTHER" id="PTHR47655">
    <property type="entry name" value="QUINIC ACID UTILIZATION ACTIVATOR"/>
    <property type="match status" value="1"/>
</dbReference>
<dbReference type="Proteomes" id="UP000223968">
    <property type="component" value="Unassembled WGS sequence"/>
</dbReference>
<comment type="caution">
    <text evidence="12">The sequence shown here is derived from an EMBL/GenBank/DDBJ whole genome shotgun (WGS) entry which is preliminary data.</text>
</comment>
<dbReference type="PROSITE" id="PS00463">
    <property type="entry name" value="ZN2_CY6_FUNGAL_1"/>
    <property type="match status" value="1"/>
</dbReference>
<dbReference type="Pfam" id="PF00172">
    <property type="entry name" value="Zn_clus"/>
    <property type="match status" value="1"/>
</dbReference>
<evidence type="ECO:0000256" key="10">
    <source>
        <dbReference type="SAM" id="MobiDB-lite"/>
    </source>
</evidence>
<name>A0A2B7WK80_9EURO</name>
<feature type="compositionally biased region" description="Polar residues" evidence="10">
    <location>
        <begin position="825"/>
        <end position="839"/>
    </location>
</feature>
<dbReference type="GO" id="GO:0006351">
    <property type="term" value="P:DNA-templated transcription"/>
    <property type="evidence" value="ECO:0007669"/>
    <property type="project" value="InterPro"/>
</dbReference>
<evidence type="ECO:0000313" key="12">
    <source>
        <dbReference type="EMBL" id="PGG97044.1"/>
    </source>
</evidence>
<feature type="region of interest" description="Disordered" evidence="10">
    <location>
        <begin position="628"/>
        <end position="666"/>
    </location>
</feature>
<feature type="region of interest" description="Disordered" evidence="10">
    <location>
        <begin position="865"/>
        <end position="909"/>
    </location>
</feature>
<dbReference type="AlphaFoldDB" id="A0A2B7WK80"/>
<gene>
    <name evidence="12" type="ORF">AJ79_09358</name>
</gene>
<feature type="compositionally biased region" description="Basic and acidic residues" evidence="10">
    <location>
        <begin position="874"/>
        <end position="887"/>
    </location>
</feature>
<dbReference type="InterPro" id="IPR001138">
    <property type="entry name" value="Zn2Cys6_DnaBD"/>
</dbReference>
<keyword evidence="9" id="KW-0539">Nucleus</keyword>
<dbReference type="Pfam" id="PF04082">
    <property type="entry name" value="Fungal_trans"/>
    <property type="match status" value="1"/>
</dbReference>
<dbReference type="PANTHER" id="PTHR47655:SF1">
    <property type="entry name" value="ZN(II)2CYS6 TRANSCRIPTION FACTOR (EUROFUNG)"/>
    <property type="match status" value="1"/>
</dbReference>
<evidence type="ECO:0000256" key="6">
    <source>
        <dbReference type="ARBA" id="ARBA00023125"/>
    </source>
</evidence>
<feature type="domain" description="Zn(2)-C6 fungal-type" evidence="11">
    <location>
        <begin position="18"/>
        <end position="48"/>
    </location>
</feature>
<dbReference type="STRING" id="1447875.A0A2B7WK80"/>
<dbReference type="EMBL" id="PDNB01000259">
    <property type="protein sequence ID" value="PGG97044.1"/>
    <property type="molecule type" value="Genomic_DNA"/>
</dbReference>
<dbReference type="GO" id="GO:0003677">
    <property type="term" value="F:DNA binding"/>
    <property type="evidence" value="ECO:0007669"/>
    <property type="project" value="UniProtKB-KW"/>
</dbReference>
<accession>A0A2B7WK80</accession>
<evidence type="ECO:0000313" key="13">
    <source>
        <dbReference type="Proteomes" id="UP000223968"/>
    </source>
</evidence>
<comment type="subcellular location">
    <subcellularLocation>
        <location evidence="1">Nucleus</location>
    </subcellularLocation>
</comment>
<dbReference type="CDD" id="cd12148">
    <property type="entry name" value="fungal_TF_MHR"/>
    <property type="match status" value="1"/>
</dbReference>
<evidence type="ECO:0000256" key="4">
    <source>
        <dbReference type="ARBA" id="ARBA00022911"/>
    </source>
</evidence>
<keyword evidence="5" id="KW-0805">Transcription regulation</keyword>
<dbReference type="FunFam" id="4.10.240.10:FF:000005">
    <property type="entry name" value="Quinic acid utilization activator"/>
    <property type="match status" value="1"/>
</dbReference>
<feature type="compositionally biased region" description="Pro residues" evidence="10">
    <location>
        <begin position="802"/>
        <end position="812"/>
    </location>
</feature>
<dbReference type="GO" id="GO:0045944">
    <property type="term" value="P:positive regulation of transcription by RNA polymerase II"/>
    <property type="evidence" value="ECO:0007669"/>
    <property type="project" value="TreeGrafter"/>
</dbReference>
<keyword evidence="2" id="KW-0479">Metal-binding</keyword>
<keyword evidence="4" id="KW-0672">Quinate metabolism</keyword>
<dbReference type="SUPFAM" id="SSF57701">
    <property type="entry name" value="Zn2/Cys6 DNA-binding domain"/>
    <property type="match status" value="1"/>
</dbReference>
<proteinExistence type="predicted"/>
<feature type="region of interest" description="Disordered" evidence="10">
    <location>
        <begin position="137"/>
        <end position="156"/>
    </location>
</feature>
<evidence type="ECO:0000256" key="1">
    <source>
        <dbReference type="ARBA" id="ARBA00004123"/>
    </source>
</evidence>
<reference evidence="12 13" key="1">
    <citation type="submission" date="2017-10" db="EMBL/GenBank/DDBJ databases">
        <title>Comparative genomics in systemic dimorphic fungi from Ajellomycetaceae.</title>
        <authorList>
            <person name="Munoz J.F."/>
            <person name="Mcewen J.G."/>
            <person name="Clay O.K."/>
            <person name="Cuomo C.A."/>
        </authorList>
    </citation>
    <scope>NUCLEOTIDE SEQUENCE [LARGE SCALE GENOMIC DNA]</scope>
    <source>
        <strain evidence="12 13">UAMH5409</strain>
    </source>
</reference>
<keyword evidence="8" id="KW-0804">Transcription</keyword>
<dbReference type="SMART" id="SM00906">
    <property type="entry name" value="Fungal_trans"/>
    <property type="match status" value="1"/>
</dbReference>
<evidence type="ECO:0000256" key="9">
    <source>
        <dbReference type="ARBA" id="ARBA00023242"/>
    </source>
</evidence>
<evidence type="ECO:0000256" key="2">
    <source>
        <dbReference type="ARBA" id="ARBA00022723"/>
    </source>
</evidence>
<dbReference type="GO" id="GO:0000981">
    <property type="term" value="F:DNA-binding transcription factor activity, RNA polymerase II-specific"/>
    <property type="evidence" value="ECO:0007669"/>
    <property type="project" value="InterPro"/>
</dbReference>
<evidence type="ECO:0000256" key="8">
    <source>
        <dbReference type="ARBA" id="ARBA00023163"/>
    </source>
</evidence>
<dbReference type="PROSITE" id="PS50048">
    <property type="entry name" value="ZN2_CY6_FUNGAL_2"/>
    <property type="match status" value="1"/>
</dbReference>
<keyword evidence="7" id="KW-0010">Activator</keyword>
<keyword evidence="3" id="KW-0862">Zinc</keyword>
<dbReference type="GO" id="GO:0008270">
    <property type="term" value="F:zinc ion binding"/>
    <property type="evidence" value="ECO:0007669"/>
    <property type="project" value="InterPro"/>
</dbReference>
<dbReference type="Gene3D" id="4.10.240.10">
    <property type="entry name" value="Zn(2)-C6 fungal-type DNA-binding domain"/>
    <property type="match status" value="1"/>
</dbReference>
<keyword evidence="6" id="KW-0238">DNA-binding</keyword>
<evidence type="ECO:0000256" key="5">
    <source>
        <dbReference type="ARBA" id="ARBA00023015"/>
    </source>
</evidence>
<sequence>MDQETPQGGIKRKRVSKACDRCRSKKYRCDGVRPTCLACQESGHVCSYDPTAKKRGLPEGYVRGLEKLWALSISNIDGLEETVLELLGSKEVESHRRKRLMALWANEGASERLHEAWKSSELYANVEELLSSPGLPGLGSSCSVEDGGNGESEDSMSDIMPEIQFDELLSCRIGRFLLRSRTRSPDESSFSPGSDEKQTKLCVISQPPETEFRAELPIQTPHLLDMYFTHTHCWFPILAKHNILRASYQYSSSSFRVERSMAGSGDHAALWAILSYTTAQIPPGTKINTTALTRFNNAPEEAKQFYTIARSLIPDEKGKFETGHVQALLLLTLVNMGFGDWTAAWVLCGQATSIATDLDLGTQIKGTERPKHSKEAETILGCFVIDTLLSVRLARRPHMRFDSIQSVKLLEEDGLEEWNPWVDVFLIRKLHEGGNTSPRGPLRSCSTFNRLIELSKVLNMLWDYEGLAPDAAAMVYDSFLKHLKDWELKLPPGCRLSEVTSKLSLGESPSLLPHQTFLLWTHMAILILLSASFSSVNRLFSSTVLLQMMDTTLFLLNMHADNFTQTCIPPLFESSLRIIIDSVRMEDLSQDQDIGSSSPWLESMASGLSRSGGVWPVFNSFIEDVRQNRPPKRSPYPRMRDTTHSIRNTKISSNPPPDQWLDGSTELNCTRHPLQEDAHGQAAGEHENYLTHFFPLLPKITKEDQFGELDNRYGNEPSILSSPQDFDDGWVNLQPPPTAALQTSSVTPGLARARERTRSSVSRTLYMSVADHMETNHQDHHSINSGYTHEPPPPRHECKTPSDPPPAQPPAPNDIDSIFHDLPTPKSTESSNTTAPTNNNHDKPSPPAQQLHIDLANYRSFEDALFNDIEDDAPQTKKGDGREKRNEPSPILRPPSIADIWPPPGFFPE</sequence>
<evidence type="ECO:0000259" key="11">
    <source>
        <dbReference type="PROSITE" id="PS50048"/>
    </source>
</evidence>
<feature type="region of interest" description="Disordered" evidence="10">
    <location>
        <begin position="776"/>
        <end position="849"/>
    </location>
</feature>
<keyword evidence="13" id="KW-1185">Reference proteome</keyword>
<protein>
    <recommendedName>
        <fullName evidence="11">Zn(2)-C6 fungal-type domain-containing protein</fullName>
    </recommendedName>
</protein>
<dbReference type="InterPro" id="IPR036864">
    <property type="entry name" value="Zn2-C6_fun-type_DNA-bd_sf"/>
</dbReference>
<dbReference type="OrthoDB" id="3364175at2759"/>
<feature type="region of interest" description="Disordered" evidence="10">
    <location>
        <begin position="736"/>
        <end position="762"/>
    </location>
</feature>
<dbReference type="GO" id="GO:0005634">
    <property type="term" value="C:nucleus"/>
    <property type="evidence" value="ECO:0007669"/>
    <property type="project" value="UniProtKB-SubCell"/>
</dbReference>
<organism evidence="12 13">
    <name type="scientific">Helicocarpus griseus UAMH5409</name>
    <dbReference type="NCBI Taxonomy" id="1447875"/>
    <lineage>
        <taxon>Eukaryota</taxon>
        <taxon>Fungi</taxon>
        <taxon>Dikarya</taxon>
        <taxon>Ascomycota</taxon>
        <taxon>Pezizomycotina</taxon>
        <taxon>Eurotiomycetes</taxon>
        <taxon>Eurotiomycetidae</taxon>
        <taxon>Onygenales</taxon>
        <taxon>Ajellomycetaceae</taxon>
        <taxon>Helicocarpus</taxon>
    </lineage>
</organism>
<evidence type="ECO:0000256" key="3">
    <source>
        <dbReference type="ARBA" id="ARBA00022833"/>
    </source>
</evidence>
<dbReference type="InterPro" id="IPR052783">
    <property type="entry name" value="Metabolic/Drug-Res_Regulator"/>
</dbReference>